<name>A0ACC4BUE2_POPAL</name>
<evidence type="ECO:0000313" key="2">
    <source>
        <dbReference type="Proteomes" id="UP000309997"/>
    </source>
</evidence>
<accession>A0ACC4BUE2</accession>
<proteinExistence type="predicted"/>
<dbReference type="Proteomes" id="UP000309997">
    <property type="component" value="Unassembled WGS sequence"/>
</dbReference>
<sequence length="110" mass="12480">MNDDVEVIFSEGGDLLRYSLHYDMSGRSKLESGYPLASVVQNTCKASFYIVMETRCMIIKSVVQMRFEGMPISSPEIHRVILPQGRGARGRYILPLIISLQEQFLPCRGH</sequence>
<protein>
    <submittedName>
        <fullName evidence="1">Uncharacterized protein</fullName>
    </submittedName>
</protein>
<dbReference type="EMBL" id="RCHU02000008">
    <property type="protein sequence ID" value="KAL3581523.1"/>
    <property type="molecule type" value="Genomic_DNA"/>
</dbReference>
<organism evidence="1 2">
    <name type="scientific">Populus alba</name>
    <name type="common">White poplar</name>
    <dbReference type="NCBI Taxonomy" id="43335"/>
    <lineage>
        <taxon>Eukaryota</taxon>
        <taxon>Viridiplantae</taxon>
        <taxon>Streptophyta</taxon>
        <taxon>Embryophyta</taxon>
        <taxon>Tracheophyta</taxon>
        <taxon>Spermatophyta</taxon>
        <taxon>Magnoliopsida</taxon>
        <taxon>eudicotyledons</taxon>
        <taxon>Gunneridae</taxon>
        <taxon>Pentapetalae</taxon>
        <taxon>rosids</taxon>
        <taxon>fabids</taxon>
        <taxon>Malpighiales</taxon>
        <taxon>Salicaceae</taxon>
        <taxon>Saliceae</taxon>
        <taxon>Populus</taxon>
    </lineage>
</organism>
<comment type="caution">
    <text evidence="1">The sequence shown here is derived from an EMBL/GenBank/DDBJ whole genome shotgun (WGS) entry which is preliminary data.</text>
</comment>
<gene>
    <name evidence="1" type="ORF">D5086_015855</name>
</gene>
<reference evidence="1 2" key="1">
    <citation type="journal article" date="2024" name="Plant Biotechnol. J.">
        <title>Genome and CRISPR/Cas9 system of a widespread forest tree (Populus alba) in the world.</title>
        <authorList>
            <person name="Liu Y.J."/>
            <person name="Jiang P.F."/>
            <person name="Han X.M."/>
            <person name="Li X.Y."/>
            <person name="Wang H.M."/>
            <person name="Wang Y.J."/>
            <person name="Wang X.X."/>
            <person name="Zeng Q.Y."/>
        </authorList>
    </citation>
    <scope>NUCLEOTIDE SEQUENCE [LARGE SCALE GENOMIC DNA]</scope>
    <source>
        <strain evidence="2">cv. PAL-ZL1</strain>
    </source>
</reference>
<evidence type="ECO:0000313" key="1">
    <source>
        <dbReference type="EMBL" id="KAL3581523.1"/>
    </source>
</evidence>
<keyword evidence="2" id="KW-1185">Reference proteome</keyword>